<dbReference type="Proteomes" id="UP001224661">
    <property type="component" value="Unassembled WGS sequence"/>
</dbReference>
<proteinExistence type="predicted"/>
<gene>
    <name evidence="2" type="ORF">QIS99_15275</name>
</gene>
<evidence type="ECO:0000313" key="3">
    <source>
        <dbReference type="Proteomes" id="UP001224661"/>
    </source>
</evidence>
<reference evidence="2 3" key="1">
    <citation type="submission" date="2023-05" db="EMBL/GenBank/DDBJ databases">
        <title>Draft genome sequence of Streptomyces sp. B-S-A8 isolated from a cave soil in Thailand.</title>
        <authorList>
            <person name="Chamroensaksri N."/>
            <person name="Muangham S."/>
        </authorList>
    </citation>
    <scope>NUCLEOTIDE SEQUENCE [LARGE SCALE GENOMIC DNA]</scope>
    <source>
        <strain evidence="2 3">B-S-A8</strain>
    </source>
</reference>
<evidence type="ECO:0000256" key="1">
    <source>
        <dbReference type="SAM" id="MobiDB-lite"/>
    </source>
</evidence>
<dbReference type="RefSeq" id="WP_282513875.1">
    <property type="nucleotide sequence ID" value="NZ_JASCIR010000011.1"/>
</dbReference>
<protein>
    <submittedName>
        <fullName evidence="2">Uncharacterized protein</fullName>
    </submittedName>
</protein>
<evidence type="ECO:0000313" key="2">
    <source>
        <dbReference type="EMBL" id="MDI3387550.1"/>
    </source>
</evidence>
<name>A0ABT6RT46_9ACTN</name>
<dbReference type="EMBL" id="JASCIR010000011">
    <property type="protein sequence ID" value="MDI3387550.1"/>
    <property type="molecule type" value="Genomic_DNA"/>
</dbReference>
<sequence length="67" mass="6914">MPVDVLMPVDVAKATAEPPVRTDVSWDDPEPAARPPGGGAGGHRLRATAPGRYGAPVRDHGRPPLGP</sequence>
<comment type="caution">
    <text evidence="2">The sequence shown here is derived from an EMBL/GenBank/DDBJ whole genome shotgun (WGS) entry which is preliminary data.</text>
</comment>
<accession>A0ABT6RT46</accession>
<keyword evidence="3" id="KW-1185">Reference proteome</keyword>
<organism evidence="2 3">
    <name type="scientific">Streptomyces solicavernae</name>
    <dbReference type="NCBI Taxonomy" id="3043614"/>
    <lineage>
        <taxon>Bacteria</taxon>
        <taxon>Bacillati</taxon>
        <taxon>Actinomycetota</taxon>
        <taxon>Actinomycetes</taxon>
        <taxon>Kitasatosporales</taxon>
        <taxon>Streptomycetaceae</taxon>
        <taxon>Streptomyces</taxon>
    </lineage>
</organism>
<feature type="compositionally biased region" description="Basic and acidic residues" evidence="1">
    <location>
        <begin position="57"/>
        <end position="67"/>
    </location>
</feature>
<feature type="region of interest" description="Disordered" evidence="1">
    <location>
        <begin position="1"/>
        <end position="67"/>
    </location>
</feature>